<dbReference type="GeneID" id="35601303"/>
<dbReference type="OrthoDB" id="3629846at2759"/>
<gene>
    <name evidence="2" type="ORF">RCC_06162</name>
</gene>
<reference evidence="2 3" key="1">
    <citation type="submission" date="2016-03" db="EMBL/GenBank/DDBJ databases">
        <authorList>
            <person name="Ploux O."/>
        </authorList>
    </citation>
    <scope>NUCLEOTIDE SEQUENCE [LARGE SCALE GENOMIC DNA]</scope>
    <source>
        <strain evidence="2 3">URUG2</strain>
    </source>
</reference>
<feature type="signal peptide" evidence="1">
    <location>
        <begin position="1"/>
        <end position="19"/>
    </location>
</feature>
<dbReference type="EMBL" id="FJUY01000009">
    <property type="protein sequence ID" value="CZT20303.1"/>
    <property type="molecule type" value="Genomic_DNA"/>
</dbReference>
<feature type="chain" id="PRO_5013676129" evidence="1">
    <location>
        <begin position="20"/>
        <end position="321"/>
    </location>
</feature>
<evidence type="ECO:0000313" key="3">
    <source>
        <dbReference type="Proteomes" id="UP000225277"/>
    </source>
</evidence>
<dbReference type="RefSeq" id="XP_023627192.1">
    <property type="nucleotide sequence ID" value="XM_023771424.1"/>
</dbReference>
<proteinExistence type="predicted"/>
<dbReference type="STRING" id="112498.A0A2D3VHQ9"/>
<keyword evidence="1" id="KW-0732">Signal</keyword>
<name>A0A2D3VHQ9_9PEZI</name>
<evidence type="ECO:0000256" key="1">
    <source>
        <dbReference type="SAM" id="SignalP"/>
    </source>
</evidence>
<dbReference type="PROSITE" id="PS51257">
    <property type="entry name" value="PROKAR_LIPOPROTEIN"/>
    <property type="match status" value="1"/>
</dbReference>
<dbReference type="Proteomes" id="UP000225277">
    <property type="component" value="Unassembled WGS sequence"/>
</dbReference>
<evidence type="ECO:0000313" key="2">
    <source>
        <dbReference type="EMBL" id="CZT20303.1"/>
    </source>
</evidence>
<keyword evidence="3" id="KW-1185">Reference proteome</keyword>
<accession>A0A2D3VHQ9</accession>
<dbReference type="AlphaFoldDB" id="A0A2D3VHQ9"/>
<organism evidence="2 3">
    <name type="scientific">Ramularia collo-cygni</name>
    <dbReference type="NCBI Taxonomy" id="112498"/>
    <lineage>
        <taxon>Eukaryota</taxon>
        <taxon>Fungi</taxon>
        <taxon>Dikarya</taxon>
        <taxon>Ascomycota</taxon>
        <taxon>Pezizomycotina</taxon>
        <taxon>Dothideomycetes</taxon>
        <taxon>Dothideomycetidae</taxon>
        <taxon>Mycosphaerellales</taxon>
        <taxon>Mycosphaerellaceae</taxon>
        <taxon>Ramularia</taxon>
    </lineage>
</organism>
<sequence>MKASQLYLTHLALASCTTAIQYGPTTGSGYGPSAPGTPDFLTLNHNPKLSKSQLLTSGWGIATEIPGGKSPSQTLTWRINITEAAIPNASNASSGPIPNPRMLNTVYDLSWQGDGNLQETMSEIQKDAKPSRSEDLEAPQLCATVFTAFFPANVTNAYTASSQDSCSGALGDCLGPLLSTTGTTGASGCPIVRDPSTIPACAGVFENNGAPATLELTQNGTGIANSSFPLLSGNGFFFQSSGVYEEGNRTVWDQERLRLHVMVLDTVRSARRAVCSRVDAELEAEGRSTGAADGIGAAVGGSRVSFWGVGGAFLGALALLS</sequence>
<protein>
    <submittedName>
        <fullName evidence="2">Uncharacterized protein</fullName>
    </submittedName>
</protein>